<gene>
    <name evidence="1" type="ORF">GSCOC_T00019603001</name>
</gene>
<reference evidence="2" key="1">
    <citation type="journal article" date="2014" name="Science">
        <title>The coffee genome provides insight into the convergent evolution of caffeine biosynthesis.</title>
        <authorList>
            <person name="Denoeud F."/>
            <person name="Carretero-Paulet L."/>
            <person name="Dereeper A."/>
            <person name="Droc G."/>
            <person name="Guyot R."/>
            <person name="Pietrella M."/>
            <person name="Zheng C."/>
            <person name="Alberti A."/>
            <person name="Anthony F."/>
            <person name="Aprea G."/>
            <person name="Aury J.M."/>
            <person name="Bento P."/>
            <person name="Bernard M."/>
            <person name="Bocs S."/>
            <person name="Campa C."/>
            <person name="Cenci A."/>
            <person name="Combes M.C."/>
            <person name="Crouzillat D."/>
            <person name="Da Silva C."/>
            <person name="Daddiego L."/>
            <person name="De Bellis F."/>
            <person name="Dussert S."/>
            <person name="Garsmeur O."/>
            <person name="Gayraud T."/>
            <person name="Guignon V."/>
            <person name="Jahn K."/>
            <person name="Jamilloux V."/>
            <person name="Joet T."/>
            <person name="Labadie K."/>
            <person name="Lan T."/>
            <person name="Leclercq J."/>
            <person name="Lepelley M."/>
            <person name="Leroy T."/>
            <person name="Li L.T."/>
            <person name="Librado P."/>
            <person name="Lopez L."/>
            <person name="Munoz A."/>
            <person name="Noel B."/>
            <person name="Pallavicini A."/>
            <person name="Perrotta G."/>
            <person name="Poncet V."/>
            <person name="Pot D."/>
            <person name="Priyono X."/>
            <person name="Rigoreau M."/>
            <person name="Rouard M."/>
            <person name="Rozas J."/>
            <person name="Tranchant-Dubreuil C."/>
            <person name="VanBuren R."/>
            <person name="Zhang Q."/>
            <person name="Andrade A.C."/>
            <person name="Argout X."/>
            <person name="Bertrand B."/>
            <person name="de Kochko A."/>
            <person name="Graziosi G."/>
            <person name="Henry R.J."/>
            <person name="Jayarama X."/>
            <person name="Ming R."/>
            <person name="Nagai C."/>
            <person name="Rounsley S."/>
            <person name="Sankoff D."/>
            <person name="Giuliano G."/>
            <person name="Albert V.A."/>
            <person name="Wincker P."/>
            <person name="Lashermes P."/>
        </authorList>
    </citation>
    <scope>NUCLEOTIDE SEQUENCE [LARGE SCALE GENOMIC DNA]</scope>
    <source>
        <strain evidence="2">cv. DH200-94</strain>
    </source>
</reference>
<dbReference type="EMBL" id="HG739098">
    <property type="protein sequence ID" value="CDP04848.1"/>
    <property type="molecule type" value="Genomic_DNA"/>
</dbReference>
<accession>A0A068UB29</accession>
<dbReference type="AlphaFoldDB" id="A0A068UB29"/>
<dbReference type="Gramene" id="CDP04848">
    <property type="protein sequence ID" value="CDP04848"/>
    <property type="gene ID" value="GSCOC_T00019603001"/>
</dbReference>
<dbReference type="Proteomes" id="UP000295252">
    <property type="component" value="Chromosome III"/>
</dbReference>
<evidence type="ECO:0000313" key="2">
    <source>
        <dbReference type="Proteomes" id="UP000295252"/>
    </source>
</evidence>
<protein>
    <submittedName>
        <fullName evidence="1">Uncharacterized protein</fullName>
    </submittedName>
</protein>
<dbReference type="InParanoid" id="A0A068UB29"/>
<evidence type="ECO:0000313" key="1">
    <source>
        <dbReference type="EMBL" id="CDP04848.1"/>
    </source>
</evidence>
<name>A0A068UB29_COFCA</name>
<proteinExistence type="predicted"/>
<keyword evidence="2" id="KW-1185">Reference proteome</keyword>
<sequence length="44" mass="5074">MVLWCDIVRDVGGSLSYSLNWIFVHTMLLNALEEVKKVGFWICS</sequence>
<organism evidence="1 2">
    <name type="scientific">Coffea canephora</name>
    <name type="common">Robusta coffee</name>
    <dbReference type="NCBI Taxonomy" id="49390"/>
    <lineage>
        <taxon>Eukaryota</taxon>
        <taxon>Viridiplantae</taxon>
        <taxon>Streptophyta</taxon>
        <taxon>Embryophyta</taxon>
        <taxon>Tracheophyta</taxon>
        <taxon>Spermatophyta</taxon>
        <taxon>Magnoliopsida</taxon>
        <taxon>eudicotyledons</taxon>
        <taxon>Gunneridae</taxon>
        <taxon>Pentapetalae</taxon>
        <taxon>asterids</taxon>
        <taxon>lamiids</taxon>
        <taxon>Gentianales</taxon>
        <taxon>Rubiaceae</taxon>
        <taxon>Ixoroideae</taxon>
        <taxon>Gardenieae complex</taxon>
        <taxon>Bertiereae - Coffeeae clade</taxon>
        <taxon>Coffeeae</taxon>
        <taxon>Coffea</taxon>
    </lineage>
</organism>